<comment type="caution">
    <text evidence="3">The sequence shown here is derived from an EMBL/GenBank/DDBJ whole genome shotgun (WGS) entry which is preliminary data.</text>
</comment>
<accession>A0A1R3H812</accession>
<sequence>MPMMVVHVVLSTVASVFSLVIIILVVLWRLKLRKVKKPLDGDQVNAEYEITSQSLETKKRLFTYAEVQWMTNNFERILGKGGFGTVFHGFLEGTQVAVKMLSLSSI</sequence>
<feature type="binding site" evidence="1">
    <location>
        <position position="99"/>
    </location>
    <ligand>
        <name>ATP</name>
        <dbReference type="ChEBI" id="CHEBI:30616"/>
    </ligand>
</feature>
<dbReference type="STRING" id="93759.A0A1R3H812"/>
<keyword evidence="2" id="KW-0472">Membrane</keyword>
<proteinExistence type="predicted"/>
<dbReference type="Proteomes" id="UP000187203">
    <property type="component" value="Unassembled WGS sequence"/>
</dbReference>
<evidence type="ECO:0008006" key="5">
    <source>
        <dbReference type="Google" id="ProtNLM"/>
    </source>
</evidence>
<name>A0A1R3H812_9ROSI</name>
<evidence type="ECO:0000256" key="1">
    <source>
        <dbReference type="PROSITE-ProRule" id="PRU10141"/>
    </source>
</evidence>
<evidence type="ECO:0000256" key="2">
    <source>
        <dbReference type="SAM" id="Phobius"/>
    </source>
</evidence>
<dbReference type="AlphaFoldDB" id="A0A1R3H812"/>
<dbReference type="PANTHER" id="PTHR45631:SF202">
    <property type="entry name" value="SENESCENCE-INDUCED RECEPTOR-LIKE SERINE_THREONINE-PROTEIN KINASE"/>
    <property type="match status" value="1"/>
</dbReference>
<reference evidence="4" key="1">
    <citation type="submission" date="2013-09" db="EMBL/GenBank/DDBJ databases">
        <title>Corchorus olitorius genome sequencing.</title>
        <authorList>
            <person name="Alam M."/>
            <person name="Haque M.S."/>
            <person name="Islam M.S."/>
            <person name="Emdad E.M."/>
            <person name="Islam M.M."/>
            <person name="Ahmed B."/>
            <person name="Halim A."/>
            <person name="Hossen Q.M.M."/>
            <person name="Hossain M.Z."/>
            <person name="Ahmed R."/>
            <person name="Khan M.M."/>
            <person name="Islam R."/>
            <person name="Rashid M.M."/>
            <person name="Khan S.A."/>
            <person name="Rahman M.S."/>
            <person name="Alam M."/>
            <person name="Yahiya A.S."/>
            <person name="Khan M.S."/>
            <person name="Azam M.S."/>
            <person name="Haque T."/>
            <person name="Lashkar M.Z.H."/>
            <person name="Akhand A.I."/>
            <person name="Morshed G."/>
            <person name="Roy S."/>
            <person name="Uddin K.S."/>
            <person name="Rabeya T."/>
            <person name="Hossain A.S."/>
            <person name="Chowdhury A."/>
            <person name="Snigdha A.R."/>
            <person name="Mortoza M.S."/>
            <person name="Matin S.A."/>
            <person name="Hoque S.M.E."/>
            <person name="Islam M.K."/>
            <person name="Roy D.K."/>
            <person name="Haider R."/>
            <person name="Moosa M.M."/>
            <person name="Elias S.M."/>
            <person name="Hasan A.M."/>
            <person name="Jahan S."/>
            <person name="Shafiuddin M."/>
            <person name="Mahmood N."/>
            <person name="Shommy N.S."/>
        </authorList>
    </citation>
    <scope>NUCLEOTIDE SEQUENCE [LARGE SCALE GENOMIC DNA]</scope>
    <source>
        <strain evidence="4">cv. O-4</strain>
    </source>
</reference>
<evidence type="ECO:0000313" key="3">
    <source>
        <dbReference type="EMBL" id="OMO66430.1"/>
    </source>
</evidence>
<dbReference type="InterPro" id="IPR017441">
    <property type="entry name" value="Protein_kinase_ATP_BS"/>
</dbReference>
<dbReference type="PANTHER" id="PTHR45631">
    <property type="entry name" value="OS07G0107800 PROTEIN-RELATED"/>
    <property type="match status" value="1"/>
</dbReference>
<keyword evidence="4" id="KW-1185">Reference proteome</keyword>
<keyword evidence="1" id="KW-0547">Nucleotide-binding</keyword>
<evidence type="ECO:0000313" key="4">
    <source>
        <dbReference type="Proteomes" id="UP000187203"/>
    </source>
</evidence>
<dbReference type="SUPFAM" id="SSF56112">
    <property type="entry name" value="Protein kinase-like (PK-like)"/>
    <property type="match status" value="1"/>
</dbReference>
<dbReference type="EMBL" id="AWUE01020751">
    <property type="protein sequence ID" value="OMO66430.1"/>
    <property type="molecule type" value="Genomic_DNA"/>
</dbReference>
<feature type="transmembrane region" description="Helical" evidence="2">
    <location>
        <begin position="6"/>
        <end position="28"/>
    </location>
</feature>
<keyword evidence="2" id="KW-0812">Transmembrane</keyword>
<protein>
    <recommendedName>
        <fullName evidence="5">Protein kinase domain-containing protein</fullName>
    </recommendedName>
</protein>
<organism evidence="3 4">
    <name type="scientific">Corchorus olitorius</name>
    <dbReference type="NCBI Taxonomy" id="93759"/>
    <lineage>
        <taxon>Eukaryota</taxon>
        <taxon>Viridiplantae</taxon>
        <taxon>Streptophyta</taxon>
        <taxon>Embryophyta</taxon>
        <taxon>Tracheophyta</taxon>
        <taxon>Spermatophyta</taxon>
        <taxon>Magnoliopsida</taxon>
        <taxon>eudicotyledons</taxon>
        <taxon>Gunneridae</taxon>
        <taxon>Pentapetalae</taxon>
        <taxon>rosids</taxon>
        <taxon>malvids</taxon>
        <taxon>Malvales</taxon>
        <taxon>Malvaceae</taxon>
        <taxon>Grewioideae</taxon>
        <taxon>Apeibeae</taxon>
        <taxon>Corchorus</taxon>
    </lineage>
</organism>
<keyword evidence="1" id="KW-0067">ATP-binding</keyword>
<dbReference type="InterPro" id="IPR011009">
    <property type="entry name" value="Kinase-like_dom_sf"/>
</dbReference>
<dbReference type="Gene3D" id="3.30.200.20">
    <property type="entry name" value="Phosphorylase Kinase, domain 1"/>
    <property type="match status" value="1"/>
</dbReference>
<gene>
    <name evidence="3" type="ORF">COLO4_30559</name>
</gene>
<dbReference type="GO" id="GO:0005524">
    <property type="term" value="F:ATP binding"/>
    <property type="evidence" value="ECO:0007669"/>
    <property type="project" value="UniProtKB-UniRule"/>
</dbReference>
<dbReference type="PROSITE" id="PS00107">
    <property type="entry name" value="PROTEIN_KINASE_ATP"/>
    <property type="match status" value="1"/>
</dbReference>
<keyword evidence="2" id="KW-1133">Transmembrane helix</keyword>
<dbReference type="OrthoDB" id="1924358at2759"/>